<name>A0ABD2NDF7_9CUCU</name>
<comment type="caution">
    <text evidence="5">The sequence shown here is derived from an EMBL/GenBank/DDBJ whole genome shotgun (WGS) entry which is preliminary data.</text>
</comment>
<evidence type="ECO:0000313" key="5">
    <source>
        <dbReference type="EMBL" id="KAL3276712.1"/>
    </source>
</evidence>
<gene>
    <name evidence="5" type="ORF">HHI36_012082</name>
</gene>
<evidence type="ECO:0000256" key="1">
    <source>
        <dbReference type="ARBA" id="ARBA00004267"/>
    </source>
</evidence>
<dbReference type="InterPro" id="IPR022214">
    <property type="entry name" value="MZT1"/>
</dbReference>
<evidence type="ECO:0000256" key="2">
    <source>
        <dbReference type="ARBA" id="ARBA00011015"/>
    </source>
</evidence>
<evidence type="ECO:0008006" key="7">
    <source>
        <dbReference type="Google" id="ProtNLM"/>
    </source>
</evidence>
<comment type="subcellular location">
    <subcellularLocation>
        <location evidence="1">Cytoplasm</location>
        <location evidence="1">Cytoskeleton</location>
        <location evidence="1">Microtubule organizing center</location>
    </subcellularLocation>
</comment>
<evidence type="ECO:0000256" key="4">
    <source>
        <dbReference type="ARBA" id="ARBA00023212"/>
    </source>
</evidence>
<accession>A0ABD2NDF7</accession>
<dbReference type="GO" id="GO:0005815">
    <property type="term" value="C:microtubule organizing center"/>
    <property type="evidence" value="ECO:0007669"/>
    <property type="project" value="UniProtKB-SubCell"/>
</dbReference>
<keyword evidence="4" id="KW-0206">Cytoskeleton</keyword>
<dbReference type="Proteomes" id="UP001516400">
    <property type="component" value="Unassembled WGS sequence"/>
</dbReference>
<sequence>MNIEFWCSVEIQSSNTLGTYNKSNTQDLEKYIQTLKISVITQKLLEMSNTKLAQIKEAKETFQALMELSRLLGTGLDVETLSICVRLCEAGVNPEVLATVVRELRKEVENSTDEVPSSSTQLK</sequence>
<dbReference type="PANTHER" id="PTHR28520:SF2">
    <property type="entry name" value="MITOTIC-SPINDLE ORGANIZING PROTEIN 1"/>
    <property type="match status" value="1"/>
</dbReference>
<dbReference type="Pfam" id="PF12554">
    <property type="entry name" value="MOZART1"/>
    <property type="match status" value="1"/>
</dbReference>
<keyword evidence="3" id="KW-0963">Cytoplasm</keyword>
<reference evidence="5 6" key="1">
    <citation type="journal article" date="2021" name="BMC Biol.">
        <title>Horizontally acquired antibacterial genes associated with adaptive radiation of ladybird beetles.</title>
        <authorList>
            <person name="Li H.S."/>
            <person name="Tang X.F."/>
            <person name="Huang Y.H."/>
            <person name="Xu Z.Y."/>
            <person name="Chen M.L."/>
            <person name="Du X.Y."/>
            <person name="Qiu B.Y."/>
            <person name="Chen P.T."/>
            <person name="Zhang W."/>
            <person name="Slipinski A."/>
            <person name="Escalona H.E."/>
            <person name="Waterhouse R.M."/>
            <person name="Zwick A."/>
            <person name="Pang H."/>
        </authorList>
    </citation>
    <scope>NUCLEOTIDE SEQUENCE [LARGE SCALE GENOMIC DNA]</scope>
    <source>
        <strain evidence="5">SYSU2018</strain>
    </source>
</reference>
<dbReference type="AlphaFoldDB" id="A0ABD2NDF7"/>
<keyword evidence="6" id="KW-1185">Reference proteome</keyword>
<evidence type="ECO:0000256" key="3">
    <source>
        <dbReference type="ARBA" id="ARBA00022490"/>
    </source>
</evidence>
<comment type="similarity">
    <text evidence="2">Belongs to the MOZART1 family.</text>
</comment>
<proteinExistence type="inferred from homology"/>
<protein>
    <recommendedName>
        <fullName evidence="7">Mitotic-spindle organizing protein 1</fullName>
    </recommendedName>
</protein>
<evidence type="ECO:0000313" key="6">
    <source>
        <dbReference type="Proteomes" id="UP001516400"/>
    </source>
</evidence>
<dbReference type="EMBL" id="JABFTP020000103">
    <property type="protein sequence ID" value="KAL3276712.1"/>
    <property type="molecule type" value="Genomic_DNA"/>
</dbReference>
<dbReference type="PANTHER" id="PTHR28520">
    <property type="entry name" value="MITOTIC-SPINDLE ORGANIZING PROTEIN 1"/>
    <property type="match status" value="1"/>
</dbReference>
<organism evidence="5 6">
    <name type="scientific">Cryptolaemus montrouzieri</name>
    <dbReference type="NCBI Taxonomy" id="559131"/>
    <lineage>
        <taxon>Eukaryota</taxon>
        <taxon>Metazoa</taxon>
        <taxon>Ecdysozoa</taxon>
        <taxon>Arthropoda</taxon>
        <taxon>Hexapoda</taxon>
        <taxon>Insecta</taxon>
        <taxon>Pterygota</taxon>
        <taxon>Neoptera</taxon>
        <taxon>Endopterygota</taxon>
        <taxon>Coleoptera</taxon>
        <taxon>Polyphaga</taxon>
        <taxon>Cucujiformia</taxon>
        <taxon>Coccinelloidea</taxon>
        <taxon>Coccinellidae</taxon>
        <taxon>Scymninae</taxon>
        <taxon>Scymnini</taxon>
        <taxon>Cryptolaemus</taxon>
    </lineage>
</organism>